<sequence>MSLAFHNTPASSFIYGCLYNVGGFHARIGFRKNFGFINKNDFLQPSGLRSFTSQSLRLLKSNKVYRLCKLRDRFNPVAASYFAASSFEDSVGDLKDHGRVEGVKKKAANGGGSDTNTGYIPGITLREECYDHGNGDIQGNHRGGGDNSGTGNGDSRGGGDNGGTGSGGFSDFAEWEGVIWLCWQIYKAWTYYFNSGDLSSSKVAPSAVGNIPVNKKECGKKKAEQGLERVMESMAVTLYEEMCVPCMIAAAAICGVLLAGVSLFGGVVALLVWVWRSLWP</sequence>
<feature type="region of interest" description="Disordered" evidence="1">
    <location>
        <begin position="134"/>
        <end position="163"/>
    </location>
</feature>
<dbReference type="AlphaFoldDB" id="A0AAD8I0G0"/>
<keyword evidence="2" id="KW-0472">Membrane</keyword>
<reference evidence="3" key="2">
    <citation type="submission" date="2023-05" db="EMBL/GenBank/DDBJ databases">
        <authorList>
            <person name="Schelkunov M.I."/>
        </authorList>
    </citation>
    <scope>NUCLEOTIDE SEQUENCE</scope>
    <source>
        <strain evidence="3">Hsosn_3</strain>
        <tissue evidence="3">Leaf</tissue>
    </source>
</reference>
<comment type="caution">
    <text evidence="3">The sequence shown here is derived from an EMBL/GenBank/DDBJ whole genome shotgun (WGS) entry which is preliminary data.</text>
</comment>
<protein>
    <submittedName>
        <fullName evidence="3">Uncharacterized protein</fullName>
    </submittedName>
</protein>
<evidence type="ECO:0000256" key="2">
    <source>
        <dbReference type="SAM" id="Phobius"/>
    </source>
</evidence>
<dbReference type="EMBL" id="JAUIZM010000007">
    <property type="protein sequence ID" value="KAK1375295.1"/>
    <property type="molecule type" value="Genomic_DNA"/>
</dbReference>
<keyword evidence="4" id="KW-1185">Reference proteome</keyword>
<accession>A0AAD8I0G0</accession>
<proteinExistence type="predicted"/>
<organism evidence="3 4">
    <name type="scientific">Heracleum sosnowskyi</name>
    <dbReference type="NCBI Taxonomy" id="360622"/>
    <lineage>
        <taxon>Eukaryota</taxon>
        <taxon>Viridiplantae</taxon>
        <taxon>Streptophyta</taxon>
        <taxon>Embryophyta</taxon>
        <taxon>Tracheophyta</taxon>
        <taxon>Spermatophyta</taxon>
        <taxon>Magnoliopsida</taxon>
        <taxon>eudicotyledons</taxon>
        <taxon>Gunneridae</taxon>
        <taxon>Pentapetalae</taxon>
        <taxon>asterids</taxon>
        <taxon>campanulids</taxon>
        <taxon>Apiales</taxon>
        <taxon>Apiaceae</taxon>
        <taxon>Apioideae</taxon>
        <taxon>apioid superclade</taxon>
        <taxon>Tordylieae</taxon>
        <taxon>Tordyliinae</taxon>
        <taxon>Heracleum</taxon>
    </lineage>
</organism>
<evidence type="ECO:0000313" key="4">
    <source>
        <dbReference type="Proteomes" id="UP001237642"/>
    </source>
</evidence>
<dbReference type="Proteomes" id="UP001237642">
    <property type="component" value="Unassembled WGS sequence"/>
</dbReference>
<name>A0AAD8I0G0_9APIA</name>
<feature type="transmembrane region" description="Helical" evidence="2">
    <location>
        <begin position="247"/>
        <end position="275"/>
    </location>
</feature>
<reference evidence="3" key="1">
    <citation type="submission" date="2023-02" db="EMBL/GenBank/DDBJ databases">
        <title>Genome of toxic invasive species Heracleum sosnowskyi carries increased number of genes despite the absence of recent whole-genome duplications.</title>
        <authorList>
            <person name="Schelkunov M."/>
            <person name="Shtratnikova V."/>
            <person name="Makarenko M."/>
            <person name="Klepikova A."/>
            <person name="Omelchenko D."/>
            <person name="Novikova G."/>
            <person name="Obukhova E."/>
            <person name="Bogdanov V."/>
            <person name="Penin A."/>
            <person name="Logacheva M."/>
        </authorList>
    </citation>
    <scope>NUCLEOTIDE SEQUENCE</scope>
    <source>
        <strain evidence="3">Hsosn_3</strain>
        <tissue evidence="3">Leaf</tissue>
    </source>
</reference>
<evidence type="ECO:0000256" key="1">
    <source>
        <dbReference type="SAM" id="MobiDB-lite"/>
    </source>
</evidence>
<evidence type="ECO:0000313" key="3">
    <source>
        <dbReference type="EMBL" id="KAK1375295.1"/>
    </source>
</evidence>
<keyword evidence="2" id="KW-1133">Transmembrane helix</keyword>
<gene>
    <name evidence="3" type="ORF">POM88_031488</name>
</gene>
<keyword evidence="2" id="KW-0812">Transmembrane</keyword>
<feature type="compositionally biased region" description="Gly residues" evidence="1">
    <location>
        <begin position="141"/>
        <end position="163"/>
    </location>
</feature>